<dbReference type="EMBL" id="RZGK01000002">
    <property type="protein sequence ID" value="KAF9701090.1"/>
    <property type="molecule type" value="Genomic_DNA"/>
</dbReference>
<proteinExistence type="predicted"/>
<comment type="caution">
    <text evidence="2">The sequence shown here is derived from an EMBL/GenBank/DDBJ whole genome shotgun (WGS) entry which is preliminary data.</text>
</comment>
<accession>A0A8H7JDE4</accession>
<reference evidence="2" key="1">
    <citation type="submission" date="2018-12" db="EMBL/GenBank/DDBJ databases">
        <authorList>
            <person name="Syme R.A."/>
            <person name="Farfan-Caceres L."/>
            <person name="Lichtenzveig J."/>
        </authorList>
    </citation>
    <scope>NUCLEOTIDE SEQUENCE</scope>
    <source>
        <strain evidence="2">Al4</strain>
    </source>
</reference>
<reference evidence="2" key="2">
    <citation type="submission" date="2020-09" db="EMBL/GenBank/DDBJ databases">
        <title>Reference genome assembly for Australian Ascochyta lentis isolate Al4.</title>
        <authorList>
            <person name="Lee R.C."/>
            <person name="Farfan-Caceres L.M."/>
            <person name="Debler J.W."/>
            <person name="Williams A.H."/>
            <person name="Henares B.M."/>
        </authorList>
    </citation>
    <scope>NUCLEOTIDE SEQUENCE</scope>
    <source>
        <strain evidence="2">Al4</strain>
    </source>
</reference>
<dbReference type="Proteomes" id="UP000651452">
    <property type="component" value="Unassembled WGS sequence"/>
</dbReference>
<dbReference type="AlphaFoldDB" id="A0A8H7JDE4"/>
<gene>
    <name evidence="2" type="ORF">EKO04_000974</name>
</gene>
<keyword evidence="3" id="KW-1185">Reference proteome</keyword>
<feature type="region of interest" description="Disordered" evidence="1">
    <location>
        <begin position="124"/>
        <end position="143"/>
    </location>
</feature>
<protein>
    <submittedName>
        <fullName evidence="2">Uncharacterized protein</fullName>
    </submittedName>
</protein>
<organism evidence="2 3">
    <name type="scientific">Ascochyta lentis</name>
    <dbReference type="NCBI Taxonomy" id="205686"/>
    <lineage>
        <taxon>Eukaryota</taxon>
        <taxon>Fungi</taxon>
        <taxon>Dikarya</taxon>
        <taxon>Ascomycota</taxon>
        <taxon>Pezizomycotina</taxon>
        <taxon>Dothideomycetes</taxon>
        <taxon>Pleosporomycetidae</taxon>
        <taxon>Pleosporales</taxon>
        <taxon>Pleosporineae</taxon>
        <taxon>Didymellaceae</taxon>
        <taxon>Ascochyta</taxon>
    </lineage>
</organism>
<evidence type="ECO:0000313" key="3">
    <source>
        <dbReference type="Proteomes" id="UP000651452"/>
    </source>
</evidence>
<evidence type="ECO:0000256" key="1">
    <source>
        <dbReference type="SAM" id="MobiDB-lite"/>
    </source>
</evidence>
<sequence>MAPKVVNCTEQARLEKHVQVPRHQYLVKYLDNTLHKNLHNTLDKTVQASPSGSPPRGWHRLQRALLLVQVVEVRGACGGAGAPAIGRAGSGAMLTVDSRVSAYVMVIAVKRDMRATVPNGAVDLGSLQTTHRSPVTAPGALAA</sequence>
<evidence type="ECO:0000313" key="2">
    <source>
        <dbReference type="EMBL" id="KAF9701090.1"/>
    </source>
</evidence>
<name>A0A8H7JDE4_9PLEO</name>